<dbReference type="EMBL" id="LJAM02000128">
    <property type="protein sequence ID" value="RAP71570.1"/>
    <property type="molecule type" value="Genomic_DNA"/>
</dbReference>
<dbReference type="InterPro" id="IPR023346">
    <property type="entry name" value="Lysozyme-like_dom_sf"/>
</dbReference>
<dbReference type="AlphaFoldDB" id="A0A328TMY0"/>
<keyword evidence="4" id="KW-1185">Reference proteome</keyword>
<organism evidence="3 4">
    <name type="scientific">Candidatus Erwinia dacicola</name>
    <dbReference type="NCBI Taxonomy" id="252393"/>
    <lineage>
        <taxon>Bacteria</taxon>
        <taxon>Pseudomonadati</taxon>
        <taxon>Pseudomonadota</taxon>
        <taxon>Gammaproteobacteria</taxon>
        <taxon>Enterobacterales</taxon>
        <taxon>Erwiniaceae</taxon>
        <taxon>Erwinia</taxon>
    </lineage>
</organism>
<evidence type="ECO:0000259" key="2">
    <source>
        <dbReference type="Pfam" id="PF01464"/>
    </source>
</evidence>
<dbReference type="PANTHER" id="PTHR37423:SF2">
    <property type="entry name" value="MEMBRANE-BOUND LYTIC MUREIN TRANSGLYCOSYLASE C"/>
    <property type="match status" value="1"/>
</dbReference>
<accession>A0A328TMY0</accession>
<comment type="similarity">
    <text evidence="1">Belongs to the transglycosylase Slt family.</text>
</comment>
<protein>
    <submittedName>
        <fullName evidence="3">Transglycosylase SLT domain protein</fullName>
    </submittedName>
</protein>
<name>A0A328TMY0_9GAMM</name>
<dbReference type="InterPro" id="IPR008258">
    <property type="entry name" value="Transglycosylase_SLT_dom_1"/>
</dbReference>
<evidence type="ECO:0000313" key="3">
    <source>
        <dbReference type="EMBL" id="RAP71570.1"/>
    </source>
</evidence>
<dbReference type="Gene3D" id="1.10.530.10">
    <property type="match status" value="1"/>
</dbReference>
<comment type="caution">
    <text evidence="3">The sequence shown here is derived from an EMBL/GenBank/DDBJ whole genome shotgun (WGS) entry which is preliminary data.</text>
</comment>
<dbReference type="SUPFAM" id="SSF53955">
    <property type="entry name" value="Lysozyme-like"/>
    <property type="match status" value="1"/>
</dbReference>
<evidence type="ECO:0000313" key="4">
    <source>
        <dbReference type="Proteomes" id="UP000244334"/>
    </source>
</evidence>
<dbReference type="PANTHER" id="PTHR37423">
    <property type="entry name" value="SOLUBLE LYTIC MUREIN TRANSGLYCOSYLASE-RELATED"/>
    <property type="match status" value="1"/>
</dbReference>
<gene>
    <name evidence="3" type="ORF">ACZ87_01618</name>
</gene>
<proteinExistence type="inferred from homology"/>
<sequence length="166" mass="18323">MLWSGGFFSQARAAQPPQASLQYRADVIRNARLEWGMSAPVADFAAQLHQESDWRPDAVSPVGAQGIAQFMPATADWISQLVPGLNSREPFNPAWAIRALVSCDRWLWQRVSAANSCERMAMTLSGYNGGLGWVQRDKRMAVQNGLDGTRWFEHVATMNAGRSAAN</sequence>
<evidence type="ECO:0000256" key="1">
    <source>
        <dbReference type="ARBA" id="ARBA00007734"/>
    </source>
</evidence>
<feature type="domain" description="Transglycosylase SLT" evidence="2">
    <location>
        <begin position="48"/>
        <end position="140"/>
    </location>
</feature>
<reference evidence="3" key="1">
    <citation type="submission" date="2018-04" db="EMBL/GenBank/DDBJ databases">
        <title>Genomes of the Obligate Erwinia dacicola and Facultative Enterobacter sp. OLF Endosymbionts of the Olive Fruit fly, Bactrocera oleae.</title>
        <authorList>
            <person name="Estes A.M."/>
            <person name="Hearn D.J."/>
            <person name="Agarwal S."/>
            <person name="Pierson E.A."/>
            <person name="Dunning-Hotopp J.C."/>
        </authorList>
    </citation>
    <scope>NUCLEOTIDE SEQUENCE [LARGE SCALE GENOMIC DNA]</scope>
    <source>
        <strain evidence="3">Oroville</strain>
    </source>
</reference>
<dbReference type="Proteomes" id="UP000244334">
    <property type="component" value="Unassembled WGS sequence"/>
</dbReference>
<dbReference type="Pfam" id="PF01464">
    <property type="entry name" value="SLT"/>
    <property type="match status" value="1"/>
</dbReference>